<feature type="region of interest" description="Disordered" evidence="1">
    <location>
        <begin position="50"/>
        <end position="89"/>
    </location>
</feature>
<sequence length="131" mass="14321">KHVDLICFLCCVSLDGLYLYVVEFLGPAQSSRMILVRKKKIPSQILIDLASERPSSPTPTSSLAPDLAPHRQVIHQQQRTHALSKSEDCQEKNNGERFKALRCSLPATCSAFCLQGPGGEEGQDEGAADQV</sequence>
<protein>
    <submittedName>
        <fullName evidence="2 3">Uncharacterized protein</fullName>
    </submittedName>
</protein>
<dbReference type="EnsemblPlants" id="PNT75274">
    <property type="protein sequence ID" value="PNT75274"/>
    <property type="gene ID" value="BRADI_1g29375v3"/>
</dbReference>
<accession>A0A2K2DLX1</accession>
<name>A0A2K2DLX1_BRADI</name>
<keyword evidence="4" id="KW-1185">Reference proteome</keyword>
<feature type="compositionally biased region" description="Polar residues" evidence="1">
    <location>
        <begin position="74"/>
        <end position="83"/>
    </location>
</feature>
<organism evidence="2">
    <name type="scientific">Brachypodium distachyon</name>
    <name type="common">Purple false brome</name>
    <name type="synonym">Trachynia distachya</name>
    <dbReference type="NCBI Taxonomy" id="15368"/>
    <lineage>
        <taxon>Eukaryota</taxon>
        <taxon>Viridiplantae</taxon>
        <taxon>Streptophyta</taxon>
        <taxon>Embryophyta</taxon>
        <taxon>Tracheophyta</taxon>
        <taxon>Spermatophyta</taxon>
        <taxon>Magnoliopsida</taxon>
        <taxon>Liliopsida</taxon>
        <taxon>Poales</taxon>
        <taxon>Poaceae</taxon>
        <taxon>BOP clade</taxon>
        <taxon>Pooideae</taxon>
        <taxon>Stipodae</taxon>
        <taxon>Brachypodieae</taxon>
        <taxon>Brachypodium</taxon>
    </lineage>
</organism>
<reference evidence="3" key="3">
    <citation type="submission" date="2018-08" db="UniProtKB">
        <authorList>
            <consortium name="EnsemblPlants"/>
        </authorList>
    </citation>
    <scope>IDENTIFICATION</scope>
    <source>
        <strain evidence="3">cv. Bd21</strain>
    </source>
</reference>
<reference evidence="2 3" key="1">
    <citation type="journal article" date="2010" name="Nature">
        <title>Genome sequencing and analysis of the model grass Brachypodium distachyon.</title>
        <authorList>
            <consortium name="International Brachypodium Initiative"/>
        </authorList>
    </citation>
    <scope>NUCLEOTIDE SEQUENCE [LARGE SCALE GENOMIC DNA]</scope>
    <source>
        <strain evidence="2 3">Bd21</strain>
    </source>
</reference>
<dbReference type="Proteomes" id="UP000008810">
    <property type="component" value="Chromosome 1"/>
</dbReference>
<evidence type="ECO:0000256" key="1">
    <source>
        <dbReference type="SAM" id="MobiDB-lite"/>
    </source>
</evidence>
<dbReference type="EMBL" id="CM000880">
    <property type="protein sequence ID" value="PNT75274.1"/>
    <property type="molecule type" value="Genomic_DNA"/>
</dbReference>
<evidence type="ECO:0000313" key="4">
    <source>
        <dbReference type="Proteomes" id="UP000008810"/>
    </source>
</evidence>
<dbReference type="InParanoid" id="A0A2K2DLX1"/>
<evidence type="ECO:0000313" key="2">
    <source>
        <dbReference type="EMBL" id="PNT75274.1"/>
    </source>
</evidence>
<reference evidence="2" key="2">
    <citation type="submission" date="2017-06" db="EMBL/GenBank/DDBJ databases">
        <title>WGS assembly of Brachypodium distachyon.</title>
        <authorList>
            <consortium name="The International Brachypodium Initiative"/>
            <person name="Lucas S."/>
            <person name="Harmon-Smith M."/>
            <person name="Lail K."/>
            <person name="Tice H."/>
            <person name="Grimwood J."/>
            <person name="Bruce D."/>
            <person name="Barry K."/>
            <person name="Shu S."/>
            <person name="Lindquist E."/>
            <person name="Wang M."/>
            <person name="Pitluck S."/>
            <person name="Vogel J.P."/>
            <person name="Garvin D.F."/>
            <person name="Mockler T.C."/>
            <person name="Schmutz J."/>
            <person name="Rokhsar D."/>
            <person name="Bevan M.W."/>
        </authorList>
    </citation>
    <scope>NUCLEOTIDE SEQUENCE</scope>
    <source>
        <strain evidence="2">Bd21</strain>
    </source>
</reference>
<evidence type="ECO:0000313" key="3">
    <source>
        <dbReference type="EnsemblPlants" id="PNT75274"/>
    </source>
</evidence>
<dbReference type="Gramene" id="PNT75274">
    <property type="protein sequence ID" value="PNT75274"/>
    <property type="gene ID" value="BRADI_1g29375v3"/>
</dbReference>
<dbReference type="AlphaFoldDB" id="A0A2K2DLX1"/>
<feature type="non-terminal residue" evidence="2">
    <location>
        <position position="1"/>
    </location>
</feature>
<proteinExistence type="predicted"/>
<gene>
    <name evidence="2" type="ORF">BRADI_1g29375v3</name>
</gene>